<proteinExistence type="predicted"/>
<evidence type="ECO:0000313" key="2">
    <source>
        <dbReference type="Proteomes" id="UP001642484"/>
    </source>
</evidence>
<evidence type="ECO:0000313" key="1">
    <source>
        <dbReference type="EMBL" id="CAK9010871.1"/>
    </source>
</evidence>
<gene>
    <name evidence="1" type="ORF">CCMP2556_LOCUS10244</name>
</gene>
<name>A0ABP0J904_9DINO</name>
<dbReference type="Proteomes" id="UP001642484">
    <property type="component" value="Unassembled WGS sequence"/>
</dbReference>
<reference evidence="1 2" key="1">
    <citation type="submission" date="2024-02" db="EMBL/GenBank/DDBJ databases">
        <authorList>
            <person name="Chen Y."/>
            <person name="Shah S."/>
            <person name="Dougan E. K."/>
            <person name="Thang M."/>
            <person name="Chan C."/>
        </authorList>
    </citation>
    <scope>NUCLEOTIDE SEQUENCE [LARGE SCALE GENOMIC DNA]</scope>
</reference>
<sequence>MLLKADNKQTCAADFFVLCAPAASCSGSTSFTFAMKDVRNTSLHVQLRVCKHISLPVESPKLSRKDFLQIPLPRSHILLELIFRAMRLLPSYLVQRIVAWRHDSSRVVGSQLTFTVRCRNGGGQPTWQPWVHLDADASLVPSGRDGCVHSLRRCKPCNHFANCGTSLL</sequence>
<accession>A0ABP0J904</accession>
<organism evidence="1 2">
    <name type="scientific">Durusdinium trenchii</name>
    <dbReference type="NCBI Taxonomy" id="1381693"/>
    <lineage>
        <taxon>Eukaryota</taxon>
        <taxon>Sar</taxon>
        <taxon>Alveolata</taxon>
        <taxon>Dinophyceae</taxon>
        <taxon>Suessiales</taxon>
        <taxon>Symbiodiniaceae</taxon>
        <taxon>Durusdinium</taxon>
    </lineage>
</organism>
<comment type="caution">
    <text evidence="1">The sequence shown here is derived from an EMBL/GenBank/DDBJ whole genome shotgun (WGS) entry which is preliminary data.</text>
</comment>
<protein>
    <submittedName>
        <fullName evidence="1">Uncharacterized protein</fullName>
    </submittedName>
</protein>
<keyword evidence="2" id="KW-1185">Reference proteome</keyword>
<dbReference type="EMBL" id="CAXAMN010004769">
    <property type="protein sequence ID" value="CAK9010871.1"/>
    <property type="molecule type" value="Genomic_DNA"/>
</dbReference>